<feature type="non-terminal residue" evidence="1">
    <location>
        <position position="76"/>
    </location>
</feature>
<proteinExistence type="predicted"/>
<accession>A0A1R1YIK0</accession>
<gene>
    <name evidence="1" type="ORF">AYI69_g3876</name>
</gene>
<comment type="caution">
    <text evidence="1">The sequence shown here is derived from an EMBL/GenBank/DDBJ whole genome shotgun (WGS) entry which is preliminary data.</text>
</comment>
<dbReference type="AlphaFoldDB" id="A0A1R1YIK0"/>
<dbReference type="Proteomes" id="UP000187429">
    <property type="component" value="Unassembled WGS sequence"/>
</dbReference>
<name>A0A1R1YIK0_9FUNG</name>
<protein>
    <submittedName>
        <fullName evidence="1">Uncharacterized protein</fullName>
    </submittedName>
</protein>
<keyword evidence="2" id="KW-1185">Reference proteome</keyword>
<reference evidence="2" key="1">
    <citation type="submission" date="2017-01" db="EMBL/GenBank/DDBJ databases">
        <authorList>
            <person name="Wang Y."/>
            <person name="White M."/>
            <person name="Kvist S."/>
            <person name="Moncalvo J.-M."/>
        </authorList>
    </citation>
    <scope>NUCLEOTIDE SEQUENCE [LARGE SCALE GENOMIC DNA]</scope>
    <source>
        <strain evidence="2">ID-206-W2</strain>
    </source>
</reference>
<organism evidence="1 2">
    <name type="scientific">Smittium culicis</name>
    <dbReference type="NCBI Taxonomy" id="133412"/>
    <lineage>
        <taxon>Eukaryota</taxon>
        <taxon>Fungi</taxon>
        <taxon>Fungi incertae sedis</taxon>
        <taxon>Zoopagomycota</taxon>
        <taxon>Kickxellomycotina</taxon>
        <taxon>Harpellomycetes</taxon>
        <taxon>Harpellales</taxon>
        <taxon>Legeriomycetaceae</taxon>
        <taxon>Smittium</taxon>
    </lineage>
</organism>
<evidence type="ECO:0000313" key="2">
    <source>
        <dbReference type="Proteomes" id="UP000187429"/>
    </source>
</evidence>
<dbReference type="EMBL" id="LSSM01001398">
    <property type="protein sequence ID" value="OMJ26713.1"/>
    <property type="molecule type" value="Genomic_DNA"/>
</dbReference>
<dbReference type="OrthoDB" id="10693557at2759"/>
<sequence length="76" mass="8899">MPEDTDANLNELVAFVKQFLCEREPQFEEVDPFLTTRAPKTDFQVYPELIEALPSIEEDFFHTPLMEEERNDAIHA</sequence>
<evidence type="ECO:0000313" key="1">
    <source>
        <dbReference type="EMBL" id="OMJ26713.1"/>
    </source>
</evidence>